<evidence type="ECO:0000313" key="1">
    <source>
        <dbReference type="EMBL" id="QDJ96829.1"/>
    </source>
</evidence>
<dbReference type="EMBL" id="MN032614">
    <property type="protein sequence ID" value="QDJ96829.1"/>
    <property type="molecule type" value="Genomic_DNA"/>
</dbReference>
<sequence length="674" mass="76887">MKTIRLREFAALDQVTMLNMTERRYKVEVIDDQGEKVITDSWLLAINWYTLIPHRYFHNEPYYIDEVIVLKSKEGRQSFIDDDKLKHPVDNFLGRIMPKNDDPAFYDMIKQLIFVYHNACHNYLCVKSEHGVVSARSMDVLHVLRNPKIADLKKRVQSGQTCMADGAKEFEQIMMTEPDFDKSVFGLLYRTRSVSSVQSFQLVIARGDVTDLNGTILPNTIMESYADGITNLADSLADSKGAGFSLISNGQALQDSEWFHKKIHNVAQVVKGIDYQKDCGSTTGTIVKIVSKEFKQSLAGKWRILEDGSLELLIGKALDKIETGERVTYRSVAWCRHGRTGRPCSVCFGKMESALPFNPYTRRGAVPGLFYGSTLAEPIGQSILKTKHRIGSASAKGFVVNRADADYITGDESGDYIYFKKEILNEDSDPYLILDKETQQDFSDFKFMENLEDIDLSRVLRTYETIKLRVSISNPMFESKKAVHYPIITTTVASRDARMTRALVEYLLEQPIEEEGKTFKISLKGFDAKEPAFELPQVNEDLDAYRKRVENKFKFDEVKNRWDHWITPEIFGEYVVSLWKVIDEKYKGANIIMTDIFLWACTAIDPNNLDYGLPGEADKRVFVSLHESIIHGGMSNALVYGYQKESLINEPYRFLVKNRKGGVLEAFMNPIAIK</sequence>
<name>A0A514TUY2_9CAUD</name>
<reference evidence="1" key="1">
    <citation type="submission" date="2019-06" db="EMBL/GenBank/DDBJ databases">
        <title>Complete genome sequence of Aeromonas hydrophila bacteriophage PS1.</title>
        <authorList>
            <person name="Rai S."/>
            <person name="Tyagi A."/>
            <person name="Kumar N."/>
            <person name="Singh N."/>
        </authorList>
    </citation>
    <scope>NUCLEOTIDE SEQUENCE [LARGE SCALE GENOMIC DNA]</scope>
</reference>
<keyword evidence="2" id="KW-1185">Reference proteome</keyword>
<protein>
    <submittedName>
        <fullName evidence="1">RNA polymerase</fullName>
    </submittedName>
</protein>
<dbReference type="Proteomes" id="UP000317703">
    <property type="component" value="Segment"/>
</dbReference>
<evidence type="ECO:0000313" key="2">
    <source>
        <dbReference type="Proteomes" id="UP000317703"/>
    </source>
</evidence>
<accession>A0A514TUY2</accession>
<gene>
    <name evidence="1" type="ORF">PS1_0070</name>
</gene>
<proteinExistence type="predicted"/>
<organism evidence="1 2">
    <name type="scientific">Aeromonas phage PS1</name>
    <dbReference type="NCBI Taxonomy" id="2591406"/>
    <lineage>
        <taxon>Viruses</taxon>
        <taxon>Duplodnaviria</taxon>
        <taxon>Heunggongvirae</taxon>
        <taxon>Uroviricota</taxon>
        <taxon>Caudoviricetes</taxon>
        <taxon>Chimalliviridae</taxon>
        <taxon>Ferozepurvirus</taxon>
        <taxon>Ferozepurvirus PS1</taxon>
    </lineage>
</organism>